<organism evidence="2 3">
    <name type="scientific">Austropuccinia psidii MF-1</name>
    <dbReference type="NCBI Taxonomy" id="1389203"/>
    <lineage>
        <taxon>Eukaryota</taxon>
        <taxon>Fungi</taxon>
        <taxon>Dikarya</taxon>
        <taxon>Basidiomycota</taxon>
        <taxon>Pucciniomycotina</taxon>
        <taxon>Pucciniomycetes</taxon>
        <taxon>Pucciniales</taxon>
        <taxon>Sphaerophragmiaceae</taxon>
        <taxon>Austropuccinia</taxon>
    </lineage>
</organism>
<dbReference type="Gene3D" id="3.30.420.10">
    <property type="entry name" value="Ribonuclease H-like superfamily/Ribonuclease H"/>
    <property type="match status" value="1"/>
</dbReference>
<dbReference type="GO" id="GO:0003676">
    <property type="term" value="F:nucleic acid binding"/>
    <property type="evidence" value="ECO:0007669"/>
    <property type="project" value="InterPro"/>
</dbReference>
<proteinExistence type="predicted"/>
<dbReference type="AlphaFoldDB" id="A0A9Q3IYD8"/>
<keyword evidence="3" id="KW-1185">Reference proteome</keyword>
<dbReference type="Proteomes" id="UP000765509">
    <property type="component" value="Unassembled WGS sequence"/>
</dbReference>
<dbReference type="OrthoDB" id="3267074at2759"/>
<protein>
    <recommendedName>
        <fullName evidence="1">RNase H type-1 domain-containing protein</fullName>
    </recommendedName>
</protein>
<dbReference type="CDD" id="cd09276">
    <property type="entry name" value="Rnase_HI_RT_non_LTR"/>
    <property type="match status" value="1"/>
</dbReference>
<dbReference type="EMBL" id="AVOT02058856">
    <property type="protein sequence ID" value="MBW0552638.1"/>
    <property type="molecule type" value="Genomic_DNA"/>
</dbReference>
<accession>A0A9Q3IYD8</accession>
<name>A0A9Q3IYD8_9BASI</name>
<evidence type="ECO:0000259" key="1">
    <source>
        <dbReference type="PROSITE" id="PS50879"/>
    </source>
</evidence>
<comment type="caution">
    <text evidence="2">The sequence shown here is derived from an EMBL/GenBank/DDBJ whole genome shotgun (WGS) entry which is preliminary data.</text>
</comment>
<dbReference type="InterPro" id="IPR002156">
    <property type="entry name" value="RNaseH_domain"/>
</dbReference>
<sequence>MMRQTPVSFIKHFGNVPDFKNQHIKLTHNLIHCKLTGPKEDPTAEMIRRELWSKPISHPSPLDLIIGKEELKGSHCSNCETILPLPNPPWALLISQIANISLTKEQASKIIPDQIKDELTNNTLVLFSDGSILHQKGGGAAAILMNTGQNRMTYIGKDTLITKLEAELRALLLFQDLIRNHIATHGRPTVVAIFSDNQASLSGAALPRKRSVAQQLQLKHFTNLKHWAKPFPVCLYWCPGHVGIPENEKVDALAKLAAESQEIATYTIKTISLFILRQLTLMVLINKQPTLEEATCIGFKTPPKLITRALDLLEKVSVATIHQLQKGHVPLNNYLYQIKRAD</sequence>
<evidence type="ECO:0000313" key="3">
    <source>
        <dbReference type="Proteomes" id="UP000765509"/>
    </source>
</evidence>
<evidence type="ECO:0000313" key="2">
    <source>
        <dbReference type="EMBL" id="MBW0552638.1"/>
    </source>
</evidence>
<dbReference type="Pfam" id="PF00075">
    <property type="entry name" value="RNase_H"/>
    <property type="match status" value="1"/>
</dbReference>
<dbReference type="SUPFAM" id="SSF53098">
    <property type="entry name" value="Ribonuclease H-like"/>
    <property type="match status" value="1"/>
</dbReference>
<feature type="domain" description="RNase H type-1" evidence="1">
    <location>
        <begin position="120"/>
        <end position="259"/>
    </location>
</feature>
<reference evidence="2" key="1">
    <citation type="submission" date="2021-03" db="EMBL/GenBank/DDBJ databases">
        <title>Draft genome sequence of rust myrtle Austropuccinia psidii MF-1, a brazilian biotype.</title>
        <authorList>
            <person name="Quecine M.C."/>
            <person name="Pachon D.M.R."/>
            <person name="Bonatelli M.L."/>
            <person name="Correr F.H."/>
            <person name="Franceschini L.M."/>
            <person name="Leite T.F."/>
            <person name="Margarido G.R.A."/>
            <person name="Almeida C.A."/>
            <person name="Ferrarezi J.A."/>
            <person name="Labate C.A."/>
        </authorList>
    </citation>
    <scope>NUCLEOTIDE SEQUENCE</scope>
    <source>
        <strain evidence="2">MF-1</strain>
    </source>
</reference>
<dbReference type="PROSITE" id="PS50879">
    <property type="entry name" value="RNASE_H_1"/>
    <property type="match status" value="1"/>
</dbReference>
<dbReference type="GO" id="GO:0004523">
    <property type="term" value="F:RNA-DNA hybrid ribonuclease activity"/>
    <property type="evidence" value="ECO:0007669"/>
    <property type="project" value="InterPro"/>
</dbReference>
<dbReference type="InterPro" id="IPR012337">
    <property type="entry name" value="RNaseH-like_sf"/>
</dbReference>
<gene>
    <name evidence="2" type="ORF">O181_092353</name>
</gene>
<dbReference type="InterPro" id="IPR036397">
    <property type="entry name" value="RNaseH_sf"/>
</dbReference>